<evidence type="ECO:0000256" key="2">
    <source>
        <dbReference type="ARBA" id="ARBA00006448"/>
    </source>
</evidence>
<dbReference type="PANTHER" id="PTHR34582">
    <property type="entry name" value="UPF0702 TRANSMEMBRANE PROTEIN YCAP"/>
    <property type="match status" value="1"/>
</dbReference>
<organism evidence="10 11">
    <name type="scientific">Corticicoccus populi</name>
    <dbReference type="NCBI Taxonomy" id="1812821"/>
    <lineage>
        <taxon>Bacteria</taxon>
        <taxon>Bacillati</taxon>
        <taxon>Bacillota</taxon>
        <taxon>Bacilli</taxon>
        <taxon>Bacillales</taxon>
        <taxon>Staphylococcaceae</taxon>
        <taxon>Corticicoccus</taxon>
    </lineage>
</organism>
<evidence type="ECO:0000256" key="7">
    <source>
        <dbReference type="SAM" id="Phobius"/>
    </source>
</evidence>
<evidence type="ECO:0000313" key="10">
    <source>
        <dbReference type="EMBL" id="MFD2831020.1"/>
    </source>
</evidence>
<keyword evidence="5 7" id="KW-1133">Transmembrane helix</keyword>
<name>A0ABW5WW31_9STAP</name>
<dbReference type="InterPro" id="IPR023090">
    <property type="entry name" value="UPF0702_alpha/beta_dom_sf"/>
</dbReference>
<feature type="domain" description="YetF-like N-terminal transmembrane" evidence="9">
    <location>
        <begin position="2"/>
        <end position="74"/>
    </location>
</feature>
<dbReference type="RefSeq" id="WP_377774606.1">
    <property type="nucleotide sequence ID" value="NZ_JBHUOQ010000004.1"/>
</dbReference>
<accession>A0ABW5WW31</accession>
<comment type="similarity">
    <text evidence="2">Belongs to the UPF0702 family.</text>
</comment>
<dbReference type="EMBL" id="JBHUOQ010000004">
    <property type="protein sequence ID" value="MFD2831020.1"/>
    <property type="molecule type" value="Genomic_DNA"/>
</dbReference>
<keyword evidence="4 7" id="KW-0812">Transmembrane</keyword>
<feature type="transmembrane region" description="Helical" evidence="7">
    <location>
        <begin position="59"/>
        <end position="78"/>
    </location>
</feature>
<dbReference type="Gene3D" id="3.30.240.20">
    <property type="entry name" value="bsu07140 like domains"/>
    <property type="match status" value="2"/>
</dbReference>
<sequence length="234" mass="27334">MMEYALKLTVGLIGVMLVLRFMGKKELAQITPLDFVYALILGSIVEESLFDPSVDVYEIIFALLYWAVLIYLIEKFALKSRRFRRLTKGQPVILINDGELDSKVMRKNHMEVDEVRSLLRRHNVFTLREVRYALLEENGQLSILKYASEDPPTRGETMKQFPENVRSHLFIDDGKVEHETLEQCGYDENWLKEHLKHETGYEINDIFFAEWNKNDGFFVQEKQTDNGSGNLNHN</sequence>
<dbReference type="Pfam" id="PF20730">
    <property type="entry name" value="YetF_N"/>
    <property type="match status" value="1"/>
</dbReference>
<proteinExistence type="inferred from homology"/>
<dbReference type="InterPro" id="IPR048454">
    <property type="entry name" value="YetF_N"/>
</dbReference>
<evidence type="ECO:0000259" key="9">
    <source>
        <dbReference type="Pfam" id="PF20730"/>
    </source>
</evidence>
<evidence type="ECO:0000259" key="8">
    <source>
        <dbReference type="Pfam" id="PF04239"/>
    </source>
</evidence>
<evidence type="ECO:0000256" key="5">
    <source>
        <dbReference type="ARBA" id="ARBA00022989"/>
    </source>
</evidence>
<keyword evidence="11" id="KW-1185">Reference proteome</keyword>
<evidence type="ECO:0000313" key="11">
    <source>
        <dbReference type="Proteomes" id="UP001597519"/>
    </source>
</evidence>
<evidence type="ECO:0000256" key="1">
    <source>
        <dbReference type="ARBA" id="ARBA00004651"/>
    </source>
</evidence>
<evidence type="ECO:0000256" key="6">
    <source>
        <dbReference type="ARBA" id="ARBA00023136"/>
    </source>
</evidence>
<keyword evidence="3" id="KW-1003">Cell membrane</keyword>
<comment type="caution">
    <text evidence="10">The sequence shown here is derived from an EMBL/GenBank/DDBJ whole genome shotgun (WGS) entry which is preliminary data.</text>
</comment>
<dbReference type="PANTHER" id="PTHR34582:SF5">
    <property type="entry name" value="UPF0702 TRANSMEMBRANE PROTEIN YETF"/>
    <property type="match status" value="1"/>
</dbReference>
<feature type="domain" description="YetF C-terminal" evidence="8">
    <location>
        <begin position="79"/>
        <end position="212"/>
    </location>
</feature>
<dbReference type="Pfam" id="PF04239">
    <property type="entry name" value="DUF421"/>
    <property type="match status" value="1"/>
</dbReference>
<keyword evidence="6 7" id="KW-0472">Membrane</keyword>
<comment type="subcellular location">
    <subcellularLocation>
        <location evidence="1">Cell membrane</location>
        <topology evidence="1">Multi-pass membrane protein</topology>
    </subcellularLocation>
</comment>
<dbReference type="InterPro" id="IPR007353">
    <property type="entry name" value="DUF421"/>
</dbReference>
<evidence type="ECO:0000256" key="4">
    <source>
        <dbReference type="ARBA" id="ARBA00022692"/>
    </source>
</evidence>
<evidence type="ECO:0000256" key="3">
    <source>
        <dbReference type="ARBA" id="ARBA00022475"/>
    </source>
</evidence>
<protein>
    <submittedName>
        <fullName evidence="10">DUF421 domain-containing protein</fullName>
    </submittedName>
</protein>
<dbReference type="Proteomes" id="UP001597519">
    <property type="component" value="Unassembled WGS sequence"/>
</dbReference>
<reference evidence="11" key="1">
    <citation type="journal article" date="2019" name="Int. J. Syst. Evol. Microbiol.">
        <title>The Global Catalogue of Microorganisms (GCM) 10K type strain sequencing project: providing services to taxonomists for standard genome sequencing and annotation.</title>
        <authorList>
            <consortium name="The Broad Institute Genomics Platform"/>
            <consortium name="The Broad Institute Genome Sequencing Center for Infectious Disease"/>
            <person name="Wu L."/>
            <person name="Ma J."/>
        </authorList>
    </citation>
    <scope>NUCLEOTIDE SEQUENCE [LARGE SCALE GENOMIC DNA]</scope>
    <source>
        <strain evidence="11">KCTC 33575</strain>
    </source>
</reference>
<gene>
    <name evidence="10" type="ORF">ACFSX4_11150</name>
</gene>